<dbReference type="EMBL" id="KV746197">
    <property type="protein sequence ID" value="OCK72910.1"/>
    <property type="molecule type" value="Genomic_DNA"/>
</dbReference>
<dbReference type="Proteomes" id="UP000250266">
    <property type="component" value="Unassembled WGS sequence"/>
</dbReference>
<gene>
    <name evidence="1" type="ORF">K432DRAFT_451757</name>
</gene>
<organism evidence="1 2">
    <name type="scientific">Lepidopterella palustris CBS 459.81</name>
    <dbReference type="NCBI Taxonomy" id="1314670"/>
    <lineage>
        <taxon>Eukaryota</taxon>
        <taxon>Fungi</taxon>
        <taxon>Dikarya</taxon>
        <taxon>Ascomycota</taxon>
        <taxon>Pezizomycotina</taxon>
        <taxon>Dothideomycetes</taxon>
        <taxon>Pleosporomycetidae</taxon>
        <taxon>Mytilinidiales</taxon>
        <taxon>Argynnaceae</taxon>
        <taxon>Lepidopterella</taxon>
    </lineage>
</organism>
<evidence type="ECO:0000313" key="1">
    <source>
        <dbReference type="EMBL" id="OCK72910.1"/>
    </source>
</evidence>
<reference evidence="1 2" key="1">
    <citation type="journal article" date="2016" name="Nat. Commun.">
        <title>Ectomycorrhizal ecology is imprinted in the genome of the dominant symbiotic fungus Cenococcum geophilum.</title>
        <authorList>
            <consortium name="DOE Joint Genome Institute"/>
            <person name="Peter M."/>
            <person name="Kohler A."/>
            <person name="Ohm R.A."/>
            <person name="Kuo A."/>
            <person name="Krutzmann J."/>
            <person name="Morin E."/>
            <person name="Arend M."/>
            <person name="Barry K.W."/>
            <person name="Binder M."/>
            <person name="Choi C."/>
            <person name="Clum A."/>
            <person name="Copeland A."/>
            <person name="Grisel N."/>
            <person name="Haridas S."/>
            <person name="Kipfer T."/>
            <person name="LaButti K."/>
            <person name="Lindquist E."/>
            <person name="Lipzen A."/>
            <person name="Maire R."/>
            <person name="Meier B."/>
            <person name="Mihaltcheva S."/>
            <person name="Molinier V."/>
            <person name="Murat C."/>
            <person name="Poggeler S."/>
            <person name="Quandt C.A."/>
            <person name="Sperisen C."/>
            <person name="Tritt A."/>
            <person name="Tisserant E."/>
            <person name="Crous P.W."/>
            <person name="Henrissat B."/>
            <person name="Nehls U."/>
            <person name="Egli S."/>
            <person name="Spatafora J.W."/>
            <person name="Grigoriev I.V."/>
            <person name="Martin F.M."/>
        </authorList>
    </citation>
    <scope>NUCLEOTIDE SEQUENCE [LARGE SCALE GENOMIC DNA]</scope>
    <source>
        <strain evidence="1 2">CBS 459.81</strain>
    </source>
</reference>
<sequence length="53" mass="5303">VSKASFSTSILSASVDPFANVDWTTLGTPAWDPVILGSSSGTSQLTVGSSQGS</sequence>
<evidence type="ECO:0000313" key="2">
    <source>
        <dbReference type="Proteomes" id="UP000250266"/>
    </source>
</evidence>
<protein>
    <submittedName>
        <fullName evidence="1">Uncharacterized protein</fullName>
    </submittedName>
</protein>
<accession>A0A8E2DWB1</accession>
<name>A0A8E2DWB1_9PEZI</name>
<feature type="non-terminal residue" evidence="1">
    <location>
        <position position="53"/>
    </location>
</feature>
<proteinExistence type="predicted"/>
<dbReference type="AlphaFoldDB" id="A0A8E2DWB1"/>
<keyword evidence="2" id="KW-1185">Reference proteome</keyword>